<name>B1YAU4_PYRNV</name>
<reference evidence="1" key="1">
    <citation type="submission" date="2008-03" db="EMBL/GenBank/DDBJ databases">
        <title>Complete sequence of Thermoproteus neutrophilus V24Sta.</title>
        <authorList>
            <consortium name="US DOE Joint Genome Institute"/>
            <person name="Copeland A."/>
            <person name="Lucas S."/>
            <person name="Lapidus A."/>
            <person name="Glavina del Rio T."/>
            <person name="Dalin E."/>
            <person name="Tice H."/>
            <person name="Bruce D."/>
            <person name="Goodwin L."/>
            <person name="Pitluck S."/>
            <person name="Sims D."/>
            <person name="Brettin T."/>
            <person name="Detter J.C."/>
            <person name="Han C."/>
            <person name="Kuske C.R."/>
            <person name="Schmutz J."/>
            <person name="Larimer F."/>
            <person name="Land M."/>
            <person name="Hauser L."/>
            <person name="Kyrpides N."/>
            <person name="Mikhailova N."/>
            <person name="Biddle J.F."/>
            <person name="Zhang Z."/>
            <person name="Fitz-Gibbon S.T."/>
            <person name="Lowe T.M."/>
            <person name="Saltikov C."/>
            <person name="House C.H."/>
            <person name="Richardson P."/>
        </authorList>
    </citation>
    <scope>NUCLEOTIDE SEQUENCE [LARGE SCALE GENOMIC DNA]</scope>
    <source>
        <strain evidence="1">V24Sta</strain>
    </source>
</reference>
<dbReference type="HOGENOM" id="CLU_1987714_0_0_2"/>
<dbReference type="RefSeq" id="WP_012349594.1">
    <property type="nucleotide sequence ID" value="NC_010525.1"/>
</dbReference>
<dbReference type="GeneID" id="6164961"/>
<proteinExistence type="predicted"/>
<dbReference type="eggNOG" id="arCOG07016">
    <property type="taxonomic scope" value="Archaea"/>
</dbReference>
<organism evidence="1 2">
    <name type="scientific">Pyrobaculum neutrophilum (strain DSM 2338 / JCM 9278 / NBRC 100436 / V24Sta)</name>
    <name type="common">Thermoproteus neutrophilus</name>
    <dbReference type="NCBI Taxonomy" id="444157"/>
    <lineage>
        <taxon>Archaea</taxon>
        <taxon>Thermoproteota</taxon>
        <taxon>Thermoprotei</taxon>
        <taxon>Thermoproteales</taxon>
        <taxon>Thermoproteaceae</taxon>
        <taxon>Pyrobaculum</taxon>
    </lineage>
</organism>
<evidence type="ECO:0000313" key="2">
    <source>
        <dbReference type="Proteomes" id="UP000001694"/>
    </source>
</evidence>
<accession>B1YAU4</accession>
<gene>
    <name evidence="1" type="ordered locus">Tneu_0218</name>
</gene>
<dbReference type="EMBL" id="CP001014">
    <property type="protein sequence ID" value="ACB39173.1"/>
    <property type="molecule type" value="Genomic_DNA"/>
</dbReference>
<keyword evidence="2" id="KW-1185">Reference proteome</keyword>
<dbReference type="OrthoDB" id="27150at2157"/>
<dbReference type="Proteomes" id="UP000001694">
    <property type="component" value="Chromosome"/>
</dbReference>
<dbReference type="AlphaFoldDB" id="B1YAU4"/>
<dbReference type="KEGG" id="tne:Tneu_0218"/>
<protein>
    <submittedName>
        <fullName evidence="1">Uncharacterized protein</fullName>
    </submittedName>
</protein>
<dbReference type="STRING" id="444157.Tneu_0218"/>
<sequence length="118" mass="13673">MEELTRLRYMWAHLTFRNKPVIKKARREEGDPLEEVLKLCPRPYRMLCYMAMKELKLSLSAVAEAGRDIPTAAALALEDATSGRPDLPRLRRYLATGDPGPDVREVIDKWRRAARQMY</sequence>
<evidence type="ECO:0000313" key="1">
    <source>
        <dbReference type="EMBL" id="ACB39173.1"/>
    </source>
</evidence>